<proteinExistence type="predicted"/>
<organism evidence="1">
    <name type="scientific">Arundo donax</name>
    <name type="common">Giant reed</name>
    <name type="synonym">Donax arundinaceus</name>
    <dbReference type="NCBI Taxonomy" id="35708"/>
    <lineage>
        <taxon>Eukaryota</taxon>
        <taxon>Viridiplantae</taxon>
        <taxon>Streptophyta</taxon>
        <taxon>Embryophyta</taxon>
        <taxon>Tracheophyta</taxon>
        <taxon>Spermatophyta</taxon>
        <taxon>Magnoliopsida</taxon>
        <taxon>Liliopsida</taxon>
        <taxon>Poales</taxon>
        <taxon>Poaceae</taxon>
        <taxon>PACMAD clade</taxon>
        <taxon>Arundinoideae</taxon>
        <taxon>Arundineae</taxon>
        <taxon>Arundo</taxon>
    </lineage>
</organism>
<dbReference type="EMBL" id="GBRH01272307">
    <property type="protein sequence ID" value="JAD25588.1"/>
    <property type="molecule type" value="Transcribed_RNA"/>
</dbReference>
<sequence>MARHQLFLSSSLPQTLNNLSSHPTCAEVTFSFLLI</sequence>
<evidence type="ECO:0000313" key="1">
    <source>
        <dbReference type="EMBL" id="JAD25588.1"/>
    </source>
</evidence>
<accession>A0A0A8YJ71</accession>
<reference evidence="1" key="1">
    <citation type="submission" date="2014-09" db="EMBL/GenBank/DDBJ databases">
        <authorList>
            <person name="Magalhaes I.L.F."/>
            <person name="Oliveira U."/>
            <person name="Santos F.R."/>
            <person name="Vidigal T.H.D.A."/>
            <person name="Brescovit A.D."/>
            <person name="Santos A.J."/>
        </authorList>
    </citation>
    <scope>NUCLEOTIDE SEQUENCE</scope>
    <source>
        <tissue evidence="1">Shoot tissue taken approximately 20 cm above the soil surface</tissue>
    </source>
</reference>
<name>A0A0A8YJ71_ARUDO</name>
<reference evidence="1" key="2">
    <citation type="journal article" date="2015" name="Data Brief">
        <title>Shoot transcriptome of the giant reed, Arundo donax.</title>
        <authorList>
            <person name="Barrero R.A."/>
            <person name="Guerrero F.D."/>
            <person name="Moolhuijzen P."/>
            <person name="Goolsby J.A."/>
            <person name="Tidwell J."/>
            <person name="Bellgard S.E."/>
            <person name="Bellgard M.I."/>
        </authorList>
    </citation>
    <scope>NUCLEOTIDE SEQUENCE</scope>
    <source>
        <tissue evidence="1">Shoot tissue taken approximately 20 cm above the soil surface</tissue>
    </source>
</reference>
<protein>
    <submittedName>
        <fullName evidence="1">Uncharacterized protein</fullName>
    </submittedName>
</protein>
<dbReference type="AlphaFoldDB" id="A0A0A8YJ71"/>